<dbReference type="InterPro" id="IPR002477">
    <property type="entry name" value="Peptidoglycan-bd-like"/>
</dbReference>
<dbReference type="InterPro" id="IPR036365">
    <property type="entry name" value="PGBD-like_sf"/>
</dbReference>
<dbReference type="Pfam" id="PF01471">
    <property type="entry name" value="PG_binding_1"/>
    <property type="match status" value="1"/>
</dbReference>
<dbReference type="EMBL" id="CAEZYQ010000019">
    <property type="protein sequence ID" value="CAB4755915.1"/>
    <property type="molecule type" value="Genomic_DNA"/>
</dbReference>
<evidence type="ECO:0000259" key="1">
    <source>
        <dbReference type="Pfam" id="PF01471"/>
    </source>
</evidence>
<dbReference type="InterPro" id="IPR006311">
    <property type="entry name" value="TAT_signal"/>
</dbReference>
<dbReference type="Gene3D" id="3.20.20.80">
    <property type="entry name" value="Glycosidases"/>
    <property type="match status" value="1"/>
</dbReference>
<sequence>MSRTVPARIADHPHGSLRSGLRRALLAATSGLLAVTVLGAPAGPTAYAASGERRSPTVSEDGVVVTPGSFTGYGFDQCLAPTSEAMRTWWNHSPFQAVGIYISGKSRACRNQPNLTPEWVRQQSRLGWRLLPITLGPQASCQPRFPRYDDDVRINPKPGQSGTYNKALVMGRAEAETTVADAKALGIGEGSTLWYDLEGFDATNTACRESALSFLSGWTQALHRLGYVSGVYSSASSGIKALDDARINRPDRFTLPDAIWIARWDGNANTDTTYIRDDGWRPGGRMKQYLGGHDETWGGVRINIDSNFLDLGRGTTARAEKERCGGTRVNWQDYELLRPPRTKKNGQTVVPDAALVTTLQCLLREKKLFEGPLTGEYGAATLKATRAWQAQRGFEQVDMWSRQHWMSLLAAGSQATIKYGSAGLAVRRLQRALNAASPQHRLVVTGVYGPGVEPVVKAWQKKVGLQPSGVVNRQVWRALVAGKRS</sequence>
<dbReference type="Gene3D" id="1.10.101.10">
    <property type="entry name" value="PGBD-like superfamily/PGBD"/>
    <property type="match status" value="2"/>
</dbReference>
<dbReference type="CDD" id="cd06418">
    <property type="entry name" value="GH25_BacA-like"/>
    <property type="match status" value="1"/>
</dbReference>
<dbReference type="InterPro" id="IPR017853">
    <property type="entry name" value="GH"/>
</dbReference>
<reference evidence="3" key="1">
    <citation type="submission" date="2020-05" db="EMBL/GenBank/DDBJ databases">
        <authorList>
            <person name="Chiriac C."/>
            <person name="Salcher M."/>
            <person name="Ghai R."/>
            <person name="Kavagutti S V."/>
        </authorList>
    </citation>
    <scope>NUCLEOTIDE SEQUENCE</scope>
</reference>
<protein>
    <submittedName>
        <fullName evidence="3">Unannotated protein</fullName>
    </submittedName>
</protein>
<dbReference type="InterPro" id="IPR036366">
    <property type="entry name" value="PGBDSf"/>
</dbReference>
<dbReference type="PROSITE" id="PS51318">
    <property type="entry name" value="TAT"/>
    <property type="match status" value="1"/>
</dbReference>
<accession>A0A6J6U974</accession>
<dbReference type="InterPro" id="IPR015020">
    <property type="entry name" value="Rv2525c-like_Glyco_Hydro-like"/>
</dbReference>
<dbReference type="SUPFAM" id="SSF47090">
    <property type="entry name" value="PGBD-like"/>
    <property type="match status" value="2"/>
</dbReference>
<feature type="domain" description="Peptidoglycan binding-like" evidence="1">
    <location>
        <begin position="425"/>
        <end position="479"/>
    </location>
</feature>
<proteinExistence type="predicted"/>
<evidence type="ECO:0000313" key="3">
    <source>
        <dbReference type="EMBL" id="CAB4755915.1"/>
    </source>
</evidence>
<feature type="domain" description="Rv2525c-like glycoside hydrolase-like" evidence="2">
    <location>
        <begin position="89"/>
        <end position="308"/>
    </location>
</feature>
<dbReference type="SUPFAM" id="SSF51445">
    <property type="entry name" value="(Trans)glycosidases"/>
    <property type="match status" value="1"/>
</dbReference>
<evidence type="ECO:0000259" key="2">
    <source>
        <dbReference type="Pfam" id="PF08924"/>
    </source>
</evidence>
<dbReference type="AlphaFoldDB" id="A0A6J6U974"/>
<dbReference type="Pfam" id="PF08924">
    <property type="entry name" value="Rv2525c_GlyHyd-like"/>
    <property type="match status" value="1"/>
</dbReference>
<gene>
    <name evidence="3" type="ORF">UFOPK2761_02299</name>
</gene>
<name>A0A6J6U974_9ZZZZ</name>
<organism evidence="3">
    <name type="scientific">freshwater metagenome</name>
    <dbReference type="NCBI Taxonomy" id="449393"/>
    <lineage>
        <taxon>unclassified sequences</taxon>
        <taxon>metagenomes</taxon>
        <taxon>ecological metagenomes</taxon>
    </lineage>
</organism>